<accession>A0A1R3JZP4</accession>
<keyword evidence="1" id="KW-0472">Membrane</keyword>
<evidence type="ECO:0000313" key="3">
    <source>
        <dbReference type="Proteomes" id="UP000187203"/>
    </source>
</evidence>
<feature type="transmembrane region" description="Helical" evidence="1">
    <location>
        <begin position="23"/>
        <end position="41"/>
    </location>
</feature>
<dbReference type="Proteomes" id="UP000187203">
    <property type="component" value="Unassembled WGS sequence"/>
</dbReference>
<keyword evidence="3" id="KW-1185">Reference proteome</keyword>
<evidence type="ECO:0000313" key="2">
    <source>
        <dbReference type="EMBL" id="OMP00302.1"/>
    </source>
</evidence>
<dbReference type="EMBL" id="AWUE01014950">
    <property type="protein sequence ID" value="OMP00302.1"/>
    <property type="molecule type" value="Genomic_DNA"/>
</dbReference>
<name>A0A1R3JZP4_9ROSI</name>
<comment type="caution">
    <text evidence="2">The sequence shown here is derived from an EMBL/GenBank/DDBJ whole genome shotgun (WGS) entry which is preliminary data.</text>
</comment>
<protein>
    <submittedName>
        <fullName evidence="2">Uncharacterized protein</fullName>
    </submittedName>
</protein>
<evidence type="ECO:0000256" key="1">
    <source>
        <dbReference type="SAM" id="Phobius"/>
    </source>
</evidence>
<gene>
    <name evidence="2" type="ORF">COLO4_12785</name>
</gene>
<dbReference type="AlphaFoldDB" id="A0A1R3JZP4"/>
<sequence>MVGSPHFLVQTITRHLELNEGSGLYSIFSFALNVFFCTRVLSTLPTAKM</sequence>
<organism evidence="2 3">
    <name type="scientific">Corchorus olitorius</name>
    <dbReference type="NCBI Taxonomy" id="93759"/>
    <lineage>
        <taxon>Eukaryota</taxon>
        <taxon>Viridiplantae</taxon>
        <taxon>Streptophyta</taxon>
        <taxon>Embryophyta</taxon>
        <taxon>Tracheophyta</taxon>
        <taxon>Spermatophyta</taxon>
        <taxon>Magnoliopsida</taxon>
        <taxon>eudicotyledons</taxon>
        <taxon>Gunneridae</taxon>
        <taxon>Pentapetalae</taxon>
        <taxon>rosids</taxon>
        <taxon>malvids</taxon>
        <taxon>Malvales</taxon>
        <taxon>Malvaceae</taxon>
        <taxon>Grewioideae</taxon>
        <taxon>Apeibeae</taxon>
        <taxon>Corchorus</taxon>
    </lineage>
</organism>
<reference evidence="3" key="1">
    <citation type="submission" date="2013-09" db="EMBL/GenBank/DDBJ databases">
        <title>Corchorus olitorius genome sequencing.</title>
        <authorList>
            <person name="Alam M."/>
            <person name="Haque M.S."/>
            <person name="Islam M.S."/>
            <person name="Emdad E.M."/>
            <person name="Islam M.M."/>
            <person name="Ahmed B."/>
            <person name="Halim A."/>
            <person name="Hossen Q.M.M."/>
            <person name="Hossain M.Z."/>
            <person name="Ahmed R."/>
            <person name="Khan M.M."/>
            <person name="Islam R."/>
            <person name="Rashid M.M."/>
            <person name="Khan S.A."/>
            <person name="Rahman M.S."/>
            <person name="Alam M."/>
            <person name="Yahiya A.S."/>
            <person name="Khan M.S."/>
            <person name="Azam M.S."/>
            <person name="Haque T."/>
            <person name="Lashkar M.Z.H."/>
            <person name="Akhand A.I."/>
            <person name="Morshed G."/>
            <person name="Roy S."/>
            <person name="Uddin K.S."/>
            <person name="Rabeya T."/>
            <person name="Hossain A.S."/>
            <person name="Chowdhury A."/>
            <person name="Snigdha A.R."/>
            <person name="Mortoza M.S."/>
            <person name="Matin S.A."/>
            <person name="Hoque S.M.E."/>
            <person name="Islam M.K."/>
            <person name="Roy D.K."/>
            <person name="Haider R."/>
            <person name="Moosa M.M."/>
            <person name="Elias S.M."/>
            <person name="Hasan A.M."/>
            <person name="Jahan S."/>
            <person name="Shafiuddin M."/>
            <person name="Mahmood N."/>
            <person name="Shommy N.S."/>
        </authorList>
    </citation>
    <scope>NUCLEOTIDE SEQUENCE [LARGE SCALE GENOMIC DNA]</scope>
    <source>
        <strain evidence="3">cv. O-4</strain>
    </source>
</reference>
<keyword evidence="1" id="KW-0812">Transmembrane</keyword>
<keyword evidence="1" id="KW-1133">Transmembrane helix</keyword>
<proteinExistence type="predicted"/>